<name>A0A927HPR0_KLEPN</name>
<dbReference type="EMBL" id="JACXTN010000001">
    <property type="protein sequence ID" value="MBD3709229.1"/>
    <property type="molecule type" value="Genomic_DNA"/>
</dbReference>
<evidence type="ECO:0000313" key="4">
    <source>
        <dbReference type="Proteomes" id="UP000616340"/>
    </source>
</evidence>
<proteinExistence type="predicted"/>
<evidence type="ECO:0000313" key="3">
    <source>
        <dbReference type="EMBL" id="MBD3709229.1"/>
    </source>
</evidence>
<feature type="domain" description="NAD-dependent epimerase/dehydratase" evidence="2">
    <location>
        <begin position="50"/>
        <end position="105"/>
    </location>
</feature>
<accession>A0A927HPR0</accession>
<dbReference type="InterPro" id="IPR001509">
    <property type="entry name" value="Epimerase_deHydtase"/>
</dbReference>
<dbReference type="GO" id="GO:0005737">
    <property type="term" value="C:cytoplasm"/>
    <property type="evidence" value="ECO:0007669"/>
    <property type="project" value="TreeGrafter"/>
</dbReference>
<dbReference type="Proteomes" id="UP000616340">
    <property type="component" value="Unassembled WGS sequence"/>
</dbReference>
<dbReference type="InterPro" id="IPR051783">
    <property type="entry name" value="NAD(P)-dependent_oxidoreduct"/>
</dbReference>
<dbReference type="SUPFAM" id="SSF51735">
    <property type="entry name" value="NAD(P)-binding Rossmann-fold domains"/>
    <property type="match status" value="1"/>
</dbReference>
<organism evidence="3 4">
    <name type="scientific">Klebsiella pneumoniae</name>
    <dbReference type="NCBI Taxonomy" id="573"/>
    <lineage>
        <taxon>Bacteria</taxon>
        <taxon>Pseudomonadati</taxon>
        <taxon>Pseudomonadota</taxon>
        <taxon>Gammaproteobacteria</taxon>
        <taxon>Enterobacterales</taxon>
        <taxon>Enterobacteriaceae</taxon>
        <taxon>Klebsiella/Raoultella group</taxon>
        <taxon>Klebsiella</taxon>
        <taxon>Klebsiella pneumoniae complex</taxon>
    </lineage>
</organism>
<evidence type="ECO:0000259" key="2">
    <source>
        <dbReference type="Pfam" id="PF01370"/>
    </source>
</evidence>
<dbReference type="GO" id="GO:0004029">
    <property type="term" value="F:aldehyde dehydrogenase (NAD+) activity"/>
    <property type="evidence" value="ECO:0007669"/>
    <property type="project" value="TreeGrafter"/>
</dbReference>
<sequence>MGDDGSGAPARESFFNSAHPSPRTASELAGQQLLEAGVDVKVVRLPQVHDTVRQGLLTCYIERAVANGAVALRGEGSNRWSAAHVDDVARLYVSALLQGAAGERYHAVAEEGIALRDIAAVIAHGLNLPLTHWMSRRSTHRFGWFAPFTALDLRASSAWTRERLQWQPVGPGLLEDLQNMDYHKVTLSQ</sequence>
<reference evidence="3" key="1">
    <citation type="submission" date="2020-07" db="EMBL/GenBank/DDBJ databases">
        <title>Clinical and genomic characterization of carbapenemase-producing Enterobacterales causing secondary infections during the COVID-19 crisis at a New York City hospital.</title>
        <authorList>
            <person name="Gomez-Simmonds A."/>
            <person name="Annavajhala M.K."/>
            <person name="Uhlemann A.-C."/>
        </authorList>
    </citation>
    <scope>NUCLEOTIDE SEQUENCE</scope>
    <source>
        <strain evidence="3">NK1677</strain>
    </source>
</reference>
<evidence type="ECO:0000256" key="1">
    <source>
        <dbReference type="SAM" id="MobiDB-lite"/>
    </source>
</evidence>
<feature type="region of interest" description="Disordered" evidence="1">
    <location>
        <begin position="1"/>
        <end position="23"/>
    </location>
</feature>
<comment type="caution">
    <text evidence="3">The sequence shown here is derived from an EMBL/GenBank/DDBJ whole genome shotgun (WGS) entry which is preliminary data.</text>
</comment>
<dbReference type="InterPro" id="IPR036291">
    <property type="entry name" value="NAD(P)-bd_dom_sf"/>
</dbReference>
<dbReference type="PANTHER" id="PTHR48079:SF6">
    <property type="entry name" value="NAD(P)-BINDING DOMAIN-CONTAINING PROTEIN-RELATED"/>
    <property type="match status" value="1"/>
</dbReference>
<protein>
    <submittedName>
        <fullName evidence="3">Nucleoside-diphosphate sugar epimerase</fullName>
    </submittedName>
</protein>
<gene>
    <name evidence="3" type="ORF">IE996_09840</name>
</gene>
<dbReference type="Pfam" id="PF01370">
    <property type="entry name" value="Epimerase"/>
    <property type="match status" value="1"/>
</dbReference>
<dbReference type="AlphaFoldDB" id="A0A927HPR0"/>
<dbReference type="Gene3D" id="3.40.50.720">
    <property type="entry name" value="NAD(P)-binding Rossmann-like Domain"/>
    <property type="match status" value="1"/>
</dbReference>
<dbReference type="PANTHER" id="PTHR48079">
    <property type="entry name" value="PROTEIN YEEZ"/>
    <property type="match status" value="1"/>
</dbReference>